<comment type="caution">
    <text evidence="2">The sequence shown here is derived from an EMBL/GenBank/DDBJ whole genome shotgun (WGS) entry which is preliminary data.</text>
</comment>
<dbReference type="AlphaFoldDB" id="A0AAD7NIH9"/>
<name>A0AAD7NIH9_9AGAR</name>
<sequence>MHNPGSGVLASTYCCYWAPSRPCGAAGLPLWLPGRISRASRHRYPQCAPTGRHNDNEEKRQAASAQRPTRGTASRVLRRRGVKIVKCYLHSGLVLTPELHLRRPPAYHPEWRLDRLLKQAQGRGGG</sequence>
<keyword evidence="3" id="KW-1185">Reference proteome</keyword>
<feature type="compositionally biased region" description="Basic and acidic residues" evidence="1">
    <location>
        <begin position="52"/>
        <end position="61"/>
    </location>
</feature>
<evidence type="ECO:0000256" key="1">
    <source>
        <dbReference type="SAM" id="MobiDB-lite"/>
    </source>
</evidence>
<accession>A0AAD7NIH9</accession>
<feature type="region of interest" description="Disordered" evidence="1">
    <location>
        <begin position="42"/>
        <end position="75"/>
    </location>
</feature>
<gene>
    <name evidence="2" type="ORF">B0H16DRAFT_1528015</name>
</gene>
<proteinExistence type="predicted"/>
<evidence type="ECO:0000313" key="3">
    <source>
        <dbReference type="Proteomes" id="UP001215598"/>
    </source>
</evidence>
<reference evidence="2" key="1">
    <citation type="submission" date="2023-03" db="EMBL/GenBank/DDBJ databases">
        <title>Massive genome expansion in bonnet fungi (Mycena s.s.) driven by repeated elements and novel gene families across ecological guilds.</title>
        <authorList>
            <consortium name="Lawrence Berkeley National Laboratory"/>
            <person name="Harder C.B."/>
            <person name="Miyauchi S."/>
            <person name="Viragh M."/>
            <person name="Kuo A."/>
            <person name="Thoen E."/>
            <person name="Andreopoulos B."/>
            <person name="Lu D."/>
            <person name="Skrede I."/>
            <person name="Drula E."/>
            <person name="Henrissat B."/>
            <person name="Morin E."/>
            <person name="Kohler A."/>
            <person name="Barry K."/>
            <person name="LaButti K."/>
            <person name="Morin E."/>
            <person name="Salamov A."/>
            <person name="Lipzen A."/>
            <person name="Mereny Z."/>
            <person name="Hegedus B."/>
            <person name="Baldrian P."/>
            <person name="Stursova M."/>
            <person name="Weitz H."/>
            <person name="Taylor A."/>
            <person name="Grigoriev I.V."/>
            <person name="Nagy L.G."/>
            <person name="Martin F."/>
            <person name="Kauserud H."/>
        </authorList>
    </citation>
    <scope>NUCLEOTIDE SEQUENCE</scope>
    <source>
        <strain evidence="2">CBHHK182m</strain>
    </source>
</reference>
<evidence type="ECO:0000313" key="2">
    <source>
        <dbReference type="EMBL" id="KAJ7763492.1"/>
    </source>
</evidence>
<dbReference type="EMBL" id="JARKIB010000030">
    <property type="protein sequence ID" value="KAJ7763492.1"/>
    <property type="molecule type" value="Genomic_DNA"/>
</dbReference>
<protein>
    <submittedName>
        <fullName evidence="2">Uncharacterized protein</fullName>
    </submittedName>
</protein>
<dbReference type="Proteomes" id="UP001215598">
    <property type="component" value="Unassembled WGS sequence"/>
</dbReference>
<feature type="compositionally biased region" description="Polar residues" evidence="1">
    <location>
        <begin position="63"/>
        <end position="72"/>
    </location>
</feature>
<organism evidence="2 3">
    <name type="scientific">Mycena metata</name>
    <dbReference type="NCBI Taxonomy" id="1033252"/>
    <lineage>
        <taxon>Eukaryota</taxon>
        <taxon>Fungi</taxon>
        <taxon>Dikarya</taxon>
        <taxon>Basidiomycota</taxon>
        <taxon>Agaricomycotina</taxon>
        <taxon>Agaricomycetes</taxon>
        <taxon>Agaricomycetidae</taxon>
        <taxon>Agaricales</taxon>
        <taxon>Marasmiineae</taxon>
        <taxon>Mycenaceae</taxon>
        <taxon>Mycena</taxon>
    </lineage>
</organism>